<dbReference type="EMBL" id="BPLR01011089">
    <property type="protein sequence ID" value="GIY44101.1"/>
    <property type="molecule type" value="Genomic_DNA"/>
</dbReference>
<proteinExistence type="predicted"/>
<sequence>MVIGVITTDEGRIHWRQKGRKASVTDNVSLQQQIAQLKERLRHAKMLSQERLRDITSLRQSFDHVLQTSNIQSRANNVDKTQVYTWVEELCGSSNNT</sequence>
<dbReference type="AlphaFoldDB" id="A0AAV4TFZ7"/>
<keyword evidence="2" id="KW-1185">Reference proteome</keyword>
<evidence type="ECO:0000313" key="1">
    <source>
        <dbReference type="EMBL" id="GIY44101.1"/>
    </source>
</evidence>
<dbReference type="Proteomes" id="UP001054945">
    <property type="component" value="Unassembled WGS sequence"/>
</dbReference>
<accession>A0AAV4TFZ7</accession>
<reference evidence="1 2" key="1">
    <citation type="submission" date="2021-06" db="EMBL/GenBank/DDBJ databases">
        <title>Caerostris extrusa draft genome.</title>
        <authorList>
            <person name="Kono N."/>
            <person name="Arakawa K."/>
        </authorList>
    </citation>
    <scope>NUCLEOTIDE SEQUENCE [LARGE SCALE GENOMIC DNA]</scope>
</reference>
<comment type="caution">
    <text evidence="1">The sequence shown here is derived from an EMBL/GenBank/DDBJ whole genome shotgun (WGS) entry which is preliminary data.</text>
</comment>
<evidence type="ECO:0000313" key="2">
    <source>
        <dbReference type="Proteomes" id="UP001054945"/>
    </source>
</evidence>
<organism evidence="1 2">
    <name type="scientific">Caerostris extrusa</name>
    <name type="common">Bark spider</name>
    <name type="synonym">Caerostris bankana</name>
    <dbReference type="NCBI Taxonomy" id="172846"/>
    <lineage>
        <taxon>Eukaryota</taxon>
        <taxon>Metazoa</taxon>
        <taxon>Ecdysozoa</taxon>
        <taxon>Arthropoda</taxon>
        <taxon>Chelicerata</taxon>
        <taxon>Arachnida</taxon>
        <taxon>Araneae</taxon>
        <taxon>Araneomorphae</taxon>
        <taxon>Entelegynae</taxon>
        <taxon>Araneoidea</taxon>
        <taxon>Araneidae</taxon>
        <taxon>Caerostris</taxon>
    </lineage>
</organism>
<protein>
    <submittedName>
        <fullName evidence="1">Uncharacterized protein</fullName>
    </submittedName>
</protein>
<name>A0AAV4TFZ7_CAEEX</name>
<gene>
    <name evidence="1" type="ORF">CEXT_248691</name>
</gene>